<dbReference type="HOGENOM" id="CLU_052793_0_0_9"/>
<dbReference type="AlphaFoldDB" id="N2A8Q6"/>
<gene>
    <name evidence="4" type="ORF">C823_04836</name>
</gene>
<evidence type="ECO:0000259" key="3">
    <source>
        <dbReference type="Pfam" id="PF19568"/>
    </source>
</evidence>
<dbReference type="InterPro" id="IPR045735">
    <property type="entry name" value="Spore_III_AA_AAA+_ATPase"/>
</dbReference>
<dbReference type="InterPro" id="IPR014217">
    <property type="entry name" value="Spore_III_AA"/>
</dbReference>
<evidence type="ECO:0000256" key="1">
    <source>
        <dbReference type="ARBA" id="ARBA00022741"/>
    </source>
</evidence>
<accession>N2A8Q6</accession>
<reference evidence="4 5" key="1">
    <citation type="journal article" date="2014" name="Genome Announc.">
        <title>Draft genome sequences of the altered schaedler flora, a defined bacterial community from gnotobiotic mice.</title>
        <authorList>
            <person name="Wannemuehler M.J."/>
            <person name="Overstreet A.M."/>
            <person name="Ward D.V."/>
            <person name="Phillips G.J."/>
        </authorList>
    </citation>
    <scope>NUCLEOTIDE SEQUENCE [LARGE SCALE GENOMIC DNA]</scope>
    <source>
        <strain evidence="4 5">ASF492</strain>
    </source>
</reference>
<keyword evidence="1" id="KW-0547">Nucleotide-binding</keyword>
<dbReference type="PATRIC" id="fig|1235802.3.peg.5093"/>
<keyword evidence="5" id="KW-1185">Reference proteome</keyword>
<keyword evidence="2" id="KW-0067">ATP-binding</keyword>
<evidence type="ECO:0000313" key="5">
    <source>
        <dbReference type="Proteomes" id="UP000012589"/>
    </source>
</evidence>
<dbReference type="Gene3D" id="3.40.50.300">
    <property type="entry name" value="P-loop containing nucleotide triphosphate hydrolases"/>
    <property type="match status" value="1"/>
</dbReference>
<dbReference type="Pfam" id="PF19568">
    <property type="entry name" value="Spore_III_AA"/>
    <property type="match status" value="1"/>
</dbReference>
<dbReference type="InterPro" id="IPR027417">
    <property type="entry name" value="P-loop_NTPase"/>
</dbReference>
<evidence type="ECO:0000313" key="4">
    <source>
        <dbReference type="EMBL" id="EMZ20719.1"/>
    </source>
</evidence>
<dbReference type="SUPFAM" id="SSF52540">
    <property type="entry name" value="P-loop containing nucleoside triphosphate hydrolases"/>
    <property type="match status" value="1"/>
</dbReference>
<feature type="domain" description="Stage III sporulation protein AA AAA+ ATPase" evidence="3">
    <location>
        <begin position="3"/>
        <end position="316"/>
    </location>
</feature>
<dbReference type="PANTHER" id="PTHR20953">
    <property type="entry name" value="KINASE-RELATED"/>
    <property type="match status" value="1"/>
</dbReference>
<dbReference type="eggNOG" id="COG3854">
    <property type="taxonomic scope" value="Bacteria"/>
</dbReference>
<dbReference type="STRING" id="1235802.C823_04836"/>
<organism evidence="4 5">
    <name type="scientific">Eubacterium plexicaudatum ASF492</name>
    <dbReference type="NCBI Taxonomy" id="1235802"/>
    <lineage>
        <taxon>Bacteria</taxon>
        <taxon>Bacillati</taxon>
        <taxon>Bacillota</taxon>
        <taxon>Clostridia</taxon>
        <taxon>Eubacteriales</taxon>
        <taxon>Eubacteriaceae</taxon>
        <taxon>Eubacterium</taxon>
    </lineage>
</organism>
<dbReference type="Proteomes" id="UP000012589">
    <property type="component" value="Unassembled WGS sequence"/>
</dbReference>
<dbReference type="NCBIfam" id="TIGR02858">
    <property type="entry name" value="spore_III_AA"/>
    <property type="match status" value="1"/>
</dbReference>
<name>N2A8Q6_9FIRM</name>
<protein>
    <submittedName>
        <fullName evidence="4">Stage III sporulation protein AA</fullName>
    </submittedName>
</protein>
<evidence type="ECO:0000256" key="2">
    <source>
        <dbReference type="ARBA" id="ARBA00022840"/>
    </source>
</evidence>
<dbReference type="OrthoDB" id="9768243at2"/>
<proteinExistence type="predicted"/>
<dbReference type="PANTHER" id="PTHR20953:SF3">
    <property type="entry name" value="P-LOOP CONTAINING NUCLEOSIDE TRIPHOSPHATE HYDROLASES SUPERFAMILY PROTEIN"/>
    <property type="match status" value="1"/>
</dbReference>
<dbReference type="GO" id="GO:0005524">
    <property type="term" value="F:ATP binding"/>
    <property type="evidence" value="ECO:0007669"/>
    <property type="project" value="UniProtKB-KW"/>
</dbReference>
<dbReference type="EMBL" id="AQFT01000140">
    <property type="protein sequence ID" value="EMZ20719.1"/>
    <property type="molecule type" value="Genomic_DNA"/>
</dbReference>
<sequence length="320" mass="36537">MKHILKIFPLHIREELNKVFEQLEGREQLEEIRVRVSQPIMFLTDQGEYFFSTKGGGLTKNTQKAYAVTSHDISDMIVFISRYSLFAFEEEIRNGFITLEGGHRVGLSGQAVFQEGWMHTIRNISYLNIRVNHEKKECARRLISYLYRQPSQKQSGIYNTMLISPPGRGKTTLLRDFIRLLSNGSDEHSGLKVSVVDERSEIAGCYRGVPQNDVGIRTDVLDGCPKSSGMMMLIRTMSPQVVAVDELGSREDVEAVAYAVHCGCSILGSVHAKDLEEVRKKPVLREFLEQNYFERYLVIDKKETGERSYHMYDAKQALLC</sequence>
<comment type="caution">
    <text evidence="4">The sequence shown here is derived from an EMBL/GenBank/DDBJ whole genome shotgun (WGS) entry which is preliminary data.</text>
</comment>